<organism evidence="1 2">
    <name type="scientific">Hymenobacter montanus</name>
    <dbReference type="NCBI Taxonomy" id="2771359"/>
    <lineage>
        <taxon>Bacteria</taxon>
        <taxon>Pseudomonadati</taxon>
        <taxon>Bacteroidota</taxon>
        <taxon>Cytophagia</taxon>
        <taxon>Cytophagales</taxon>
        <taxon>Hymenobacteraceae</taxon>
        <taxon>Hymenobacter</taxon>
    </lineage>
</organism>
<dbReference type="GO" id="GO:0005829">
    <property type="term" value="C:cytosol"/>
    <property type="evidence" value="ECO:0007669"/>
    <property type="project" value="TreeGrafter"/>
</dbReference>
<dbReference type="SUPFAM" id="SSF53448">
    <property type="entry name" value="Nucleotide-diphospho-sugar transferases"/>
    <property type="match status" value="1"/>
</dbReference>
<reference evidence="1" key="1">
    <citation type="submission" date="2020-09" db="EMBL/GenBank/DDBJ databases">
        <authorList>
            <person name="Kim M.K."/>
        </authorList>
    </citation>
    <scope>NUCLEOTIDE SEQUENCE</scope>
    <source>
        <strain evidence="1">BT664</strain>
    </source>
</reference>
<accession>A0A927BFZ7</accession>
<dbReference type="AlphaFoldDB" id="A0A927BFZ7"/>
<evidence type="ECO:0000313" key="2">
    <source>
        <dbReference type="Proteomes" id="UP000612233"/>
    </source>
</evidence>
<dbReference type="InterPro" id="IPR003329">
    <property type="entry name" value="Cytidylyl_trans"/>
</dbReference>
<dbReference type="EMBL" id="JACXAD010000030">
    <property type="protein sequence ID" value="MBD2770182.1"/>
    <property type="molecule type" value="Genomic_DNA"/>
</dbReference>
<protein>
    <submittedName>
        <fullName evidence="1">Glycosyltransferase family protein</fullName>
    </submittedName>
</protein>
<comment type="caution">
    <text evidence="1">The sequence shown here is derived from an EMBL/GenBank/DDBJ whole genome shotgun (WGS) entry which is preliminary data.</text>
</comment>
<evidence type="ECO:0000313" key="1">
    <source>
        <dbReference type="EMBL" id="MBD2770182.1"/>
    </source>
</evidence>
<dbReference type="Pfam" id="PF02348">
    <property type="entry name" value="CTP_transf_3"/>
    <property type="match status" value="1"/>
</dbReference>
<dbReference type="RefSeq" id="WP_191006993.1">
    <property type="nucleotide sequence ID" value="NZ_JACXAD010000030.1"/>
</dbReference>
<dbReference type="PANTHER" id="PTHR42866:SF1">
    <property type="entry name" value="SPORE COAT POLYSACCHARIDE BIOSYNTHESIS PROTEIN SPSF"/>
    <property type="match status" value="1"/>
</dbReference>
<dbReference type="PANTHER" id="PTHR42866">
    <property type="entry name" value="3-DEOXY-MANNO-OCTULOSONATE CYTIDYLYLTRANSFERASE"/>
    <property type="match status" value="1"/>
</dbReference>
<proteinExistence type="predicted"/>
<dbReference type="Gene3D" id="3.90.550.10">
    <property type="entry name" value="Spore Coat Polysaccharide Biosynthesis Protein SpsA, Chain A"/>
    <property type="match status" value="1"/>
</dbReference>
<keyword evidence="2" id="KW-1185">Reference proteome</keyword>
<sequence length="268" mass="30107">MAAPSILTVVQARVGSSRLPGKVLLPLAGEPLLVRMVQRVQRARHAGTVVVATTTDDRDDAVAACCATHGLPCFRGHALDLLDRHYQAARHYRAGVVVKIPSDCSLIDPAVIDQVLAVYLESPDRYDFVSNLHPATFPDGNDVEVMRFEALETAWCEASRPLEREHTTPFFWENPDRFRLANVPYETGQDLSMSHRWTIDYPEDYAFIKAVYEALYPGNPTFGLSDILNLLNQRPDIAQLNAHLTGVNWYRNHLDELKTIDASQTRKI</sequence>
<dbReference type="Proteomes" id="UP000612233">
    <property type="component" value="Unassembled WGS sequence"/>
</dbReference>
<dbReference type="InterPro" id="IPR029044">
    <property type="entry name" value="Nucleotide-diphossugar_trans"/>
</dbReference>
<gene>
    <name evidence="1" type="ORF">IC235_20035</name>
</gene>
<name>A0A927BFZ7_9BACT</name>
<dbReference type="CDD" id="cd02518">
    <property type="entry name" value="GT2_SpsF"/>
    <property type="match status" value="1"/>
</dbReference>